<feature type="region of interest" description="Disordered" evidence="3">
    <location>
        <begin position="681"/>
        <end position="746"/>
    </location>
</feature>
<evidence type="ECO:0000313" key="6">
    <source>
        <dbReference type="EMBL" id="KNE60021.1"/>
    </source>
</evidence>
<feature type="compositionally biased region" description="Low complexity" evidence="3">
    <location>
        <begin position="122"/>
        <end position="146"/>
    </location>
</feature>
<feature type="domain" description="SH3" evidence="5">
    <location>
        <begin position="381"/>
        <end position="442"/>
    </location>
</feature>
<evidence type="ECO:0000259" key="5">
    <source>
        <dbReference type="PROSITE" id="PS50002"/>
    </source>
</evidence>
<dbReference type="VEuPathDB" id="FungiDB:AMAG_05460"/>
<feature type="compositionally biased region" description="Low complexity" evidence="3">
    <location>
        <begin position="519"/>
        <end position="528"/>
    </location>
</feature>
<accession>A0A0L0SC14</accession>
<feature type="compositionally biased region" description="Polar residues" evidence="3">
    <location>
        <begin position="257"/>
        <end position="282"/>
    </location>
</feature>
<dbReference type="OrthoDB" id="5340910at2759"/>
<evidence type="ECO:0000256" key="4">
    <source>
        <dbReference type="SAM" id="Phobius"/>
    </source>
</evidence>
<dbReference type="Proteomes" id="UP000054350">
    <property type="component" value="Unassembled WGS sequence"/>
</dbReference>
<dbReference type="SMART" id="SM00326">
    <property type="entry name" value="SH3"/>
    <property type="match status" value="1"/>
</dbReference>
<feature type="compositionally biased region" description="Pro residues" evidence="3">
    <location>
        <begin position="245"/>
        <end position="254"/>
    </location>
</feature>
<dbReference type="Gene3D" id="2.30.30.40">
    <property type="entry name" value="SH3 Domains"/>
    <property type="match status" value="1"/>
</dbReference>
<dbReference type="PROSITE" id="PS50002">
    <property type="entry name" value="SH3"/>
    <property type="match status" value="1"/>
</dbReference>
<dbReference type="InterPro" id="IPR036028">
    <property type="entry name" value="SH3-like_dom_sf"/>
</dbReference>
<dbReference type="SUPFAM" id="SSF50044">
    <property type="entry name" value="SH3-domain"/>
    <property type="match status" value="1"/>
</dbReference>
<feature type="non-terminal residue" evidence="6">
    <location>
        <position position="1"/>
    </location>
</feature>
<keyword evidence="4" id="KW-0472">Membrane</keyword>
<feature type="compositionally biased region" description="Polar residues" evidence="3">
    <location>
        <begin position="736"/>
        <end position="746"/>
    </location>
</feature>
<dbReference type="Pfam" id="PF14604">
    <property type="entry name" value="SH3_9"/>
    <property type="match status" value="1"/>
</dbReference>
<name>A0A0L0SC14_ALLM3</name>
<dbReference type="eggNOG" id="KOG3523">
    <property type="taxonomic scope" value="Eukaryota"/>
</dbReference>
<keyword evidence="1 2" id="KW-0728">SH3 domain</keyword>
<reference evidence="7" key="2">
    <citation type="submission" date="2009-11" db="EMBL/GenBank/DDBJ databases">
        <title>The Genome Sequence of Allomyces macrogynus strain ATCC 38327.</title>
        <authorList>
            <consortium name="The Broad Institute Genome Sequencing Platform"/>
            <person name="Russ C."/>
            <person name="Cuomo C."/>
            <person name="Shea T."/>
            <person name="Young S.K."/>
            <person name="Zeng Q."/>
            <person name="Koehrsen M."/>
            <person name="Haas B."/>
            <person name="Borodovsky M."/>
            <person name="Guigo R."/>
            <person name="Alvarado L."/>
            <person name="Berlin A."/>
            <person name="Borenstein D."/>
            <person name="Chen Z."/>
            <person name="Engels R."/>
            <person name="Freedman E."/>
            <person name="Gellesch M."/>
            <person name="Goldberg J."/>
            <person name="Griggs A."/>
            <person name="Gujja S."/>
            <person name="Heiman D."/>
            <person name="Hepburn T."/>
            <person name="Howarth C."/>
            <person name="Jen D."/>
            <person name="Larson L."/>
            <person name="Lewis B."/>
            <person name="Mehta T."/>
            <person name="Park D."/>
            <person name="Pearson M."/>
            <person name="Roberts A."/>
            <person name="Saif S."/>
            <person name="Shenoy N."/>
            <person name="Sisk P."/>
            <person name="Stolte C."/>
            <person name="Sykes S."/>
            <person name="Walk T."/>
            <person name="White J."/>
            <person name="Yandava C."/>
            <person name="Burger G."/>
            <person name="Gray M.W."/>
            <person name="Holland P.W.H."/>
            <person name="King N."/>
            <person name="Lang F.B.F."/>
            <person name="Roger A.J."/>
            <person name="Ruiz-Trillo I."/>
            <person name="Lander E."/>
            <person name="Nusbaum C."/>
        </authorList>
    </citation>
    <scope>NUCLEOTIDE SEQUENCE [LARGE SCALE GENOMIC DNA]</scope>
    <source>
        <strain evidence="7">ATCC 38327</strain>
    </source>
</reference>
<sequence>MTCMNIVDRSNRCAGLIANDKKPKALCKSTCEAYQSGFQATFSNTTFCPGTNAARQTALTNLASACNNANGPYGGPAGNCISGDTNEPNTCGYTEKSSICDASKCPTGAKTNEACPGVTANASPTPSPDAGASSSSSSNTATDAGNVSESSSGLGTGAIIGIVIGVLVLVAAAAFFVMRSRRGKRSAGAEIAKPRGGSWNSEVPQQSQMQQSPYASTPQSPMQQQQQQYGTATNYGNSASYGAAPLPPAPPVPTSPQYANPQVTPNSFSNSAPVSPQQSQMMSPPASAVGANSANGSNVGMGMAVGAGVVAGATVAGAAMAASRGINEPQQQQQQSTPKANKRVSSMMMVTNSLSQHLENMPPVPSQVGNNTDSMYLDIPVNGKQVRAVRGYNPEMNDEMELVVGDTIAITQEYDDGWAQGVNLSTGQIGVFPQTFVEAVATPEEPKSVKTRQSAYGDLTRLSQYFHQQDHAQDGSNVGTVKSVQLNVAIDSAPLDFNMSLDRDPAPASSASGVSSNKPLASAPVQLPQLPPLQQTPPSLVGQQKQQPQQAQQQQQQVPADPSSINNLMSVLERIAVEDQQQRQFSNGQSPIPPAPLSPKTRRSLEAKVSRLPPEVRDSIVSQHENGQRFSFTTLMRVLDDPQLQHHESVYLDKAKSGNQTRPDTLYSTYTFYEDGMSGVGAPAPPVPSAPQSAVGTQQQQKLQPRPVSTLSDLDRWDAQLSAESEEMNRELAKLRQQQGGSPRRA</sequence>
<keyword evidence="4" id="KW-1133">Transmembrane helix</keyword>
<feature type="region of interest" description="Disordered" evidence="3">
    <location>
        <begin position="500"/>
        <end position="562"/>
    </location>
</feature>
<feature type="compositionally biased region" description="Polar residues" evidence="3">
    <location>
        <begin position="697"/>
        <end position="712"/>
    </location>
</feature>
<dbReference type="STRING" id="578462.A0A0L0SC14"/>
<proteinExistence type="predicted"/>
<dbReference type="AlphaFoldDB" id="A0A0L0SC14"/>
<feature type="region of interest" description="Disordered" evidence="3">
    <location>
        <begin position="183"/>
        <end position="289"/>
    </location>
</feature>
<protein>
    <recommendedName>
        <fullName evidence="5">SH3 domain-containing protein</fullName>
    </recommendedName>
</protein>
<feature type="compositionally biased region" description="Polar residues" evidence="3">
    <location>
        <begin position="198"/>
        <end position="222"/>
    </location>
</feature>
<dbReference type="InterPro" id="IPR001452">
    <property type="entry name" value="SH3_domain"/>
</dbReference>
<reference evidence="6 7" key="1">
    <citation type="submission" date="2009-11" db="EMBL/GenBank/DDBJ databases">
        <title>Annotation of Allomyces macrogynus ATCC 38327.</title>
        <authorList>
            <consortium name="The Broad Institute Genome Sequencing Platform"/>
            <person name="Russ C."/>
            <person name="Cuomo C."/>
            <person name="Burger G."/>
            <person name="Gray M.W."/>
            <person name="Holland P.W.H."/>
            <person name="King N."/>
            <person name="Lang F.B.F."/>
            <person name="Roger A.J."/>
            <person name="Ruiz-Trillo I."/>
            <person name="Young S.K."/>
            <person name="Zeng Q."/>
            <person name="Gargeya S."/>
            <person name="Fitzgerald M."/>
            <person name="Haas B."/>
            <person name="Abouelleil A."/>
            <person name="Alvarado L."/>
            <person name="Arachchi H.M."/>
            <person name="Berlin A."/>
            <person name="Chapman S.B."/>
            <person name="Gearin G."/>
            <person name="Goldberg J."/>
            <person name="Griggs A."/>
            <person name="Gujja S."/>
            <person name="Hansen M."/>
            <person name="Heiman D."/>
            <person name="Howarth C."/>
            <person name="Larimer J."/>
            <person name="Lui A."/>
            <person name="MacDonald P.J.P."/>
            <person name="McCowen C."/>
            <person name="Montmayeur A."/>
            <person name="Murphy C."/>
            <person name="Neiman D."/>
            <person name="Pearson M."/>
            <person name="Priest M."/>
            <person name="Roberts A."/>
            <person name="Saif S."/>
            <person name="Shea T."/>
            <person name="Sisk P."/>
            <person name="Stolte C."/>
            <person name="Sykes S."/>
            <person name="Wortman J."/>
            <person name="Nusbaum C."/>
            <person name="Birren B."/>
        </authorList>
    </citation>
    <scope>NUCLEOTIDE SEQUENCE [LARGE SCALE GENOMIC DNA]</scope>
    <source>
        <strain evidence="6 7">ATCC 38327</strain>
    </source>
</reference>
<feature type="compositionally biased region" description="Low complexity" evidence="3">
    <location>
        <begin position="536"/>
        <end position="557"/>
    </location>
</feature>
<feature type="region of interest" description="Disordered" evidence="3">
    <location>
        <begin position="120"/>
        <end position="151"/>
    </location>
</feature>
<feature type="transmembrane region" description="Helical" evidence="4">
    <location>
        <begin position="154"/>
        <end position="177"/>
    </location>
</feature>
<evidence type="ECO:0000256" key="1">
    <source>
        <dbReference type="ARBA" id="ARBA00022443"/>
    </source>
</evidence>
<dbReference type="EMBL" id="GG745335">
    <property type="protein sequence ID" value="KNE60021.1"/>
    <property type="molecule type" value="Genomic_DNA"/>
</dbReference>
<dbReference type="PANTHER" id="PTHR24330:SF19">
    <property type="entry name" value="MEDIATOR OF RNA POLYMERASE II TRANSCRIPTION SUBUNIT 29"/>
    <property type="match status" value="1"/>
</dbReference>
<evidence type="ECO:0000256" key="2">
    <source>
        <dbReference type="PROSITE-ProRule" id="PRU00192"/>
    </source>
</evidence>
<dbReference type="PANTHER" id="PTHR24330">
    <property type="entry name" value="HOMEOBOX PROTEIN BARH-LIKE"/>
    <property type="match status" value="1"/>
</dbReference>
<organism evidence="6 7">
    <name type="scientific">Allomyces macrogynus (strain ATCC 38327)</name>
    <name type="common">Allomyces javanicus var. macrogynus</name>
    <dbReference type="NCBI Taxonomy" id="578462"/>
    <lineage>
        <taxon>Eukaryota</taxon>
        <taxon>Fungi</taxon>
        <taxon>Fungi incertae sedis</taxon>
        <taxon>Blastocladiomycota</taxon>
        <taxon>Blastocladiomycetes</taxon>
        <taxon>Blastocladiales</taxon>
        <taxon>Blastocladiaceae</taxon>
        <taxon>Allomyces</taxon>
    </lineage>
</organism>
<feature type="region of interest" description="Disordered" evidence="3">
    <location>
        <begin position="580"/>
        <end position="606"/>
    </location>
</feature>
<keyword evidence="4" id="KW-0812">Transmembrane</keyword>
<keyword evidence="7" id="KW-1185">Reference proteome</keyword>
<gene>
    <name evidence="6" type="ORF">AMAG_05460</name>
</gene>
<evidence type="ECO:0000256" key="3">
    <source>
        <dbReference type="SAM" id="MobiDB-lite"/>
    </source>
</evidence>
<evidence type="ECO:0000313" key="7">
    <source>
        <dbReference type="Proteomes" id="UP000054350"/>
    </source>
</evidence>
<dbReference type="InterPro" id="IPR052145">
    <property type="entry name" value="Mediator/Homeobox_domain"/>
</dbReference>